<dbReference type="AlphaFoldDB" id="A0A2T2YMU7"/>
<comment type="caution">
    <text evidence="1">The sequence shown here is derived from an EMBL/GenBank/DDBJ whole genome shotgun (WGS) entry which is preliminary data.</text>
</comment>
<gene>
    <name evidence="1" type="ORF">AHMF7605_26670</name>
</gene>
<accession>A0A2T2YMU7</accession>
<name>A0A2T2YMU7_9BACT</name>
<reference evidence="1 2" key="1">
    <citation type="submission" date="2018-03" db="EMBL/GenBank/DDBJ databases">
        <title>Adhaeribacter sp. HMF7605 Genome sequencing and assembly.</title>
        <authorList>
            <person name="Kang H."/>
            <person name="Kang J."/>
            <person name="Cha I."/>
            <person name="Kim H."/>
            <person name="Joh K."/>
        </authorList>
    </citation>
    <scope>NUCLEOTIDE SEQUENCE [LARGE SCALE GENOMIC DNA]</scope>
    <source>
        <strain evidence="1 2">HMF7605</strain>
    </source>
</reference>
<protein>
    <submittedName>
        <fullName evidence="1">Uncharacterized protein</fullName>
    </submittedName>
</protein>
<evidence type="ECO:0000313" key="1">
    <source>
        <dbReference type="EMBL" id="PSR56825.1"/>
    </source>
</evidence>
<dbReference type="Proteomes" id="UP000240357">
    <property type="component" value="Unassembled WGS sequence"/>
</dbReference>
<evidence type="ECO:0000313" key="2">
    <source>
        <dbReference type="Proteomes" id="UP000240357"/>
    </source>
</evidence>
<organism evidence="1 2">
    <name type="scientific">Adhaeribacter arboris</name>
    <dbReference type="NCBI Taxonomy" id="2072846"/>
    <lineage>
        <taxon>Bacteria</taxon>
        <taxon>Pseudomonadati</taxon>
        <taxon>Bacteroidota</taxon>
        <taxon>Cytophagia</taxon>
        <taxon>Cytophagales</taxon>
        <taxon>Hymenobacteraceae</taxon>
        <taxon>Adhaeribacter</taxon>
    </lineage>
</organism>
<dbReference type="RefSeq" id="WP_106933000.1">
    <property type="nucleotide sequence ID" value="NZ_PYFT01000001.1"/>
</dbReference>
<proteinExistence type="predicted"/>
<dbReference type="EMBL" id="PYFT01000001">
    <property type="protein sequence ID" value="PSR56825.1"/>
    <property type="molecule type" value="Genomic_DNA"/>
</dbReference>
<sequence>MAEQNANLSAITQGCTNFRNHLRDKLELENFNDFIFSYTFPIEEIENLQDKARAMGKEPVSLRLYYGCDENGKNHQLYMALLDANREVIVDSSEHSHSKQVKPQLTDPGNVSFVVASVPTLERKCPPGGTSSDRLLNGIFS</sequence>
<dbReference type="OrthoDB" id="9848189at2"/>
<keyword evidence="2" id="KW-1185">Reference proteome</keyword>